<dbReference type="FunFam" id="1.10.340.70:FF:000001">
    <property type="entry name" value="Retrovirus-related Pol polyprotein from transposon gypsy-like Protein"/>
    <property type="match status" value="1"/>
</dbReference>
<dbReference type="Gene3D" id="3.40.50.300">
    <property type="entry name" value="P-loop containing nucleotide triphosphate hydrolases"/>
    <property type="match status" value="1"/>
</dbReference>
<dbReference type="InterPro" id="IPR041588">
    <property type="entry name" value="Integrase_H2C2"/>
</dbReference>
<proteinExistence type="predicted"/>
<dbReference type="PROSITE" id="PS50994">
    <property type="entry name" value="INTEGRASE"/>
    <property type="match status" value="1"/>
</dbReference>
<dbReference type="InterPro" id="IPR001584">
    <property type="entry name" value="Integrase_cat-core"/>
</dbReference>
<feature type="non-terminal residue" evidence="3">
    <location>
        <position position="1"/>
    </location>
</feature>
<dbReference type="GO" id="GO:0003676">
    <property type="term" value="F:nucleic acid binding"/>
    <property type="evidence" value="ECO:0007669"/>
    <property type="project" value="InterPro"/>
</dbReference>
<dbReference type="Pfam" id="PF17921">
    <property type="entry name" value="Integrase_H2C2"/>
    <property type="match status" value="1"/>
</dbReference>
<feature type="domain" description="Integrase catalytic" evidence="2">
    <location>
        <begin position="128"/>
        <end position="288"/>
    </location>
</feature>
<name>A0AAQ3TBY9_PASNO</name>
<sequence length="738" mass="84061">MLSQLDHRIFGLESIKAQYAYDEDFKDVMLHCKKGRTWDKYVIHDGFVFRANRLCIPVGSVRLLLLQEAHGGGLMGHFGAKKTEAVLSTHFFWPKMRRDIERFVSRCTTCQKAKSRLNPHGLYIPLPVPSTPWEDLSMDFVLGLPRTKRGRDSIFVVVDRFSKMAHFIPCHKSDDAVNIANLFFQDIVRLHGMPSTIVSDRDAKFLSHFWRTLWNKLGTKLLFSTTCHPQTDGQTEVVNRTLSTMLRAVLKKNLKMWEECLPHVEFAYNRAVHSTTKVSPFQVVYGFNPRAPIDLLPLPTSERVHHDAKKHADFILKLHQTTKDNIAKMNERYRVAGNKGRKEIKLEPGDLVWLYLRKDRFPDLRKSKLMLRADGPFKIIEKINDNAYKLELPPEFGVSPTFNIADLKPYLGEEDELESRMTPLQEGEDDEDISPTDTPPMVMPGPLTRARTRQLNQQELGRGTRRPWEPARARREARKASKSSWRPNSSRSRPPGIGLAFVARSTGQRTVDNQRTRGAAIAGVLVVLIKEPDQYIKNRAILATTNDIVDEINNYMTDLIPGIETEYFSADSISKCTDVCNDADILYPLEYLNTLNANNFPSHRLKLKIGVPIMLLRNLNQSLGFCNGTRLMITNLGHNVIEAVIITGTHIGSLWPFTLYRRQFPIQVCYCMTINKSQGQTLSNVGVYLNKLVFTPGQLYVAVSRVHNRSGLKILIENSDGSCGKSTKNIVYKDILKM</sequence>
<dbReference type="Proteomes" id="UP001341281">
    <property type="component" value="Chromosome 04"/>
</dbReference>
<dbReference type="InterPro" id="IPR056924">
    <property type="entry name" value="SH3_Tf2-1"/>
</dbReference>
<dbReference type="InterPro" id="IPR049163">
    <property type="entry name" value="Pif1-like_2B_dom"/>
</dbReference>
<evidence type="ECO:0000256" key="1">
    <source>
        <dbReference type="SAM" id="MobiDB-lite"/>
    </source>
</evidence>
<dbReference type="PANTHER" id="PTHR35046:SF9">
    <property type="entry name" value="RNA-DIRECTED DNA POLYMERASE"/>
    <property type="match status" value="1"/>
</dbReference>
<dbReference type="CDD" id="cd18809">
    <property type="entry name" value="SF1_C_RecD"/>
    <property type="match status" value="1"/>
</dbReference>
<feature type="compositionally biased region" description="Low complexity" evidence="1">
    <location>
        <begin position="482"/>
        <end position="495"/>
    </location>
</feature>
<gene>
    <name evidence="3" type="ORF">U9M48_018662</name>
</gene>
<dbReference type="FunFam" id="3.30.420.10:FF:000032">
    <property type="entry name" value="Retrovirus-related Pol polyprotein from transposon 297-like Protein"/>
    <property type="match status" value="1"/>
</dbReference>
<dbReference type="InterPro" id="IPR036397">
    <property type="entry name" value="RNaseH_sf"/>
</dbReference>
<dbReference type="Pfam" id="PF21530">
    <property type="entry name" value="Pif1_2B_dom"/>
    <property type="match status" value="1"/>
</dbReference>
<dbReference type="Pfam" id="PF00665">
    <property type="entry name" value="rve"/>
    <property type="match status" value="1"/>
</dbReference>
<dbReference type="SUPFAM" id="SSF52540">
    <property type="entry name" value="P-loop containing nucleoside triphosphate hydrolases"/>
    <property type="match status" value="1"/>
</dbReference>
<dbReference type="Pfam" id="PF24626">
    <property type="entry name" value="SH3_Tf2-1"/>
    <property type="match status" value="1"/>
</dbReference>
<evidence type="ECO:0000259" key="2">
    <source>
        <dbReference type="PROSITE" id="PS50994"/>
    </source>
</evidence>
<evidence type="ECO:0000313" key="4">
    <source>
        <dbReference type="Proteomes" id="UP001341281"/>
    </source>
</evidence>
<dbReference type="PANTHER" id="PTHR35046">
    <property type="entry name" value="ZINC KNUCKLE (CCHC-TYPE) FAMILY PROTEIN"/>
    <property type="match status" value="1"/>
</dbReference>
<organism evidence="3 4">
    <name type="scientific">Paspalum notatum var. saurae</name>
    <dbReference type="NCBI Taxonomy" id="547442"/>
    <lineage>
        <taxon>Eukaryota</taxon>
        <taxon>Viridiplantae</taxon>
        <taxon>Streptophyta</taxon>
        <taxon>Embryophyta</taxon>
        <taxon>Tracheophyta</taxon>
        <taxon>Spermatophyta</taxon>
        <taxon>Magnoliopsida</taxon>
        <taxon>Liliopsida</taxon>
        <taxon>Poales</taxon>
        <taxon>Poaceae</taxon>
        <taxon>PACMAD clade</taxon>
        <taxon>Panicoideae</taxon>
        <taxon>Andropogonodae</taxon>
        <taxon>Paspaleae</taxon>
        <taxon>Paspalinae</taxon>
        <taxon>Paspalum</taxon>
    </lineage>
</organism>
<reference evidence="3 4" key="1">
    <citation type="submission" date="2024-02" db="EMBL/GenBank/DDBJ databases">
        <title>High-quality chromosome-scale genome assembly of Pensacola bahiagrass (Paspalum notatum Flugge var. saurae).</title>
        <authorList>
            <person name="Vega J.M."/>
            <person name="Podio M."/>
            <person name="Orjuela J."/>
            <person name="Siena L.A."/>
            <person name="Pessino S.C."/>
            <person name="Combes M.C."/>
            <person name="Mariac C."/>
            <person name="Albertini E."/>
            <person name="Pupilli F."/>
            <person name="Ortiz J.P.A."/>
            <person name="Leblanc O."/>
        </authorList>
    </citation>
    <scope>NUCLEOTIDE SEQUENCE [LARGE SCALE GENOMIC DNA]</scope>
    <source>
        <strain evidence="3">R1</strain>
        <tissue evidence="3">Leaf</tissue>
    </source>
</reference>
<dbReference type="InterPro" id="IPR012337">
    <property type="entry name" value="RNaseH-like_sf"/>
</dbReference>
<protein>
    <recommendedName>
        <fullName evidence="2">Integrase catalytic domain-containing protein</fullName>
    </recommendedName>
</protein>
<dbReference type="SUPFAM" id="SSF53098">
    <property type="entry name" value="Ribonuclease H-like"/>
    <property type="match status" value="1"/>
</dbReference>
<accession>A0AAQ3TBY9</accession>
<evidence type="ECO:0000313" key="3">
    <source>
        <dbReference type="EMBL" id="WVZ69949.1"/>
    </source>
</evidence>
<dbReference type="InterPro" id="IPR027417">
    <property type="entry name" value="P-loop_NTPase"/>
</dbReference>
<dbReference type="GO" id="GO:0015074">
    <property type="term" value="P:DNA integration"/>
    <property type="evidence" value="ECO:0007669"/>
    <property type="project" value="InterPro"/>
</dbReference>
<dbReference type="AlphaFoldDB" id="A0AAQ3TBY9"/>
<feature type="region of interest" description="Disordered" evidence="1">
    <location>
        <begin position="417"/>
        <end position="498"/>
    </location>
</feature>
<dbReference type="Gene3D" id="3.30.420.10">
    <property type="entry name" value="Ribonuclease H-like superfamily/Ribonuclease H"/>
    <property type="match status" value="1"/>
</dbReference>
<dbReference type="EMBL" id="CP144748">
    <property type="protein sequence ID" value="WVZ69949.1"/>
    <property type="molecule type" value="Genomic_DNA"/>
</dbReference>
<dbReference type="Gene3D" id="1.10.340.70">
    <property type="match status" value="1"/>
</dbReference>
<keyword evidence="4" id="KW-1185">Reference proteome</keyword>